<dbReference type="Proteomes" id="UP000028549">
    <property type="component" value="Unassembled WGS sequence"/>
</dbReference>
<evidence type="ECO:0008006" key="3">
    <source>
        <dbReference type="Google" id="ProtNLM"/>
    </source>
</evidence>
<name>A0A084GQI2_METID</name>
<accession>A0A084GQI2</accession>
<evidence type="ECO:0000313" key="1">
    <source>
        <dbReference type="EMBL" id="KEZ49594.1"/>
    </source>
</evidence>
<comment type="caution">
    <text evidence="1">The sequence shown here is derived from an EMBL/GenBank/DDBJ whole genome shotgun (WGS) entry which is preliminary data.</text>
</comment>
<proteinExistence type="predicted"/>
<gene>
    <name evidence="1" type="ORF">GS18_0215135</name>
</gene>
<dbReference type="OrthoDB" id="2970962at2"/>
<sequence>MKIKEEFKYLKYFYDGYYNQSYDDTLDDRFIDFKDLENDWWIQKLREDIRKLEQVFIQEDIEKWIEIEALVHEDSLRYLPFSFGEEFIKTAKRHLF</sequence>
<protein>
    <recommendedName>
        <fullName evidence="3">CdiI immunity protein domain-containing protein</fullName>
    </recommendedName>
</protein>
<dbReference type="RefSeq" id="WP_029566285.1">
    <property type="nucleotide sequence ID" value="NZ_JNVC02000010.1"/>
</dbReference>
<reference evidence="1 2" key="1">
    <citation type="journal article" date="2005" name="Int. J. Syst. Evol. Microbiol.">
        <title>Bacillus cibi sp. nov., isolated from jeotgal, a traditional Korean fermented seafood.</title>
        <authorList>
            <person name="Yoon J.H."/>
            <person name="Lee C.H."/>
            <person name="Oh T.K."/>
        </authorList>
    </citation>
    <scope>NUCLEOTIDE SEQUENCE [LARGE SCALE GENOMIC DNA]</scope>
    <source>
        <strain evidence="1 2">DSM 16189</strain>
    </source>
</reference>
<organism evidence="1 2">
    <name type="scientific">Metabacillus indicus</name>
    <name type="common">Bacillus indicus</name>
    <dbReference type="NCBI Taxonomy" id="246786"/>
    <lineage>
        <taxon>Bacteria</taxon>
        <taxon>Bacillati</taxon>
        <taxon>Bacillota</taxon>
        <taxon>Bacilli</taxon>
        <taxon>Bacillales</taxon>
        <taxon>Bacillaceae</taxon>
        <taxon>Metabacillus</taxon>
    </lineage>
</organism>
<dbReference type="AlphaFoldDB" id="A0A084GQI2"/>
<keyword evidence="2" id="KW-1185">Reference proteome</keyword>
<evidence type="ECO:0000313" key="2">
    <source>
        <dbReference type="Proteomes" id="UP000028549"/>
    </source>
</evidence>
<dbReference type="STRING" id="246786.GS18_0215135"/>
<dbReference type="EMBL" id="JNVC02000010">
    <property type="protein sequence ID" value="KEZ49594.1"/>
    <property type="molecule type" value="Genomic_DNA"/>
</dbReference>